<dbReference type="AlphaFoldDB" id="A0A2M7XGJ7"/>
<dbReference type="Proteomes" id="UP000231263">
    <property type="component" value="Unassembled WGS sequence"/>
</dbReference>
<protein>
    <submittedName>
        <fullName evidence="2">Uncharacterized protein</fullName>
    </submittedName>
</protein>
<feature type="transmembrane region" description="Helical" evidence="1">
    <location>
        <begin position="7"/>
        <end position="30"/>
    </location>
</feature>
<organism evidence="2 3">
    <name type="scientific">Candidatus Uhrbacteria bacterium CG_4_9_14_3_um_filter_41_35</name>
    <dbReference type="NCBI Taxonomy" id="1975034"/>
    <lineage>
        <taxon>Bacteria</taxon>
        <taxon>Candidatus Uhriibacteriota</taxon>
    </lineage>
</organism>
<evidence type="ECO:0000256" key="1">
    <source>
        <dbReference type="SAM" id="Phobius"/>
    </source>
</evidence>
<comment type="caution">
    <text evidence="2">The sequence shown here is derived from an EMBL/GenBank/DDBJ whole genome shotgun (WGS) entry which is preliminary data.</text>
</comment>
<reference evidence="3" key="1">
    <citation type="submission" date="2017-09" db="EMBL/GenBank/DDBJ databases">
        <title>Depth-based differentiation of microbial function through sediment-hosted aquifers and enrichment of novel symbionts in the deep terrestrial subsurface.</title>
        <authorList>
            <person name="Probst A.J."/>
            <person name="Ladd B."/>
            <person name="Jarett J.K."/>
            <person name="Geller-Mcgrath D.E."/>
            <person name="Sieber C.M.K."/>
            <person name="Emerson J.B."/>
            <person name="Anantharaman K."/>
            <person name="Thomas B.C."/>
            <person name="Malmstrom R."/>
            <person name="Stieglmeier M."/>
            <person name="Klingl A."/>
            <person name="Woyke T."/>
            <person name="Ryan C.M."/>
            <person name="Banfield J.F."/>
        </authorList>
    </citation>
    <scope>NUCLEOTIDE SEQUENCE [LARGE SCALE GENOMIC DNA]</scope>
</reference>
<gene>
    <name evidence="2" type="ORF">CO173_01380</name>
</gene>
<evidence type="ECO:0000313" key="2">
    <source>
        <dbReference type="EMBL" id="PJA46856.1"/>
    </source>
</evidence>
<sequence length="336" mass="35245">MKKNSEFLSWFVGALLIVIAVLIIIALAVVKSQTETTSVSVSQQAPTLASVKLCDTGLATSCPQISDYLGNANAPKAMDVLVKVTDPNGYGDISKVETTLYRSGIGGPAACAGSNNVDGNYCYNNVYNQTLGGVDACVFDSAEGITSAWWRCRVTLQSWMDATDPLSKYSSQTWNIDAVIYDTATSTSLITGSTFENTSVLSMNFGSSTISYGQMSLGATQAGVAVLGTLYGNSDADMTIQSNSAVMSCNGPGSANIPVLNQRFGTDNNTYELLASALSTSAQDLDFENNPNDNKLIARTSETTNPADSVYFGIQIPSTGVSGTCSVTATILTVAQ</sequence>
<keyword evidence="1" id="KW-1133">Transmembrane helix</keyword>
<dbReference type="EMBL" id="PFWT01000007">
    <property type="protein sequence ID" value="PJA46856.1"/>
    <property type="molecule type" value="Genomic_DNA"/>
</dbReference>
<keyword evidence="1" id="KW-0472">Membrane</keyword>
<keyword evidence="1" id="KW-0812">Transmembrane</keyword>
<name>A0A2M7XGJ7_9BACT</name>
<evidence type="ECO:0000313" key="3">
    <source>
        <dbReference type="Proteomes" id="UP000231263"/>
    </source>
</evidence>
<accession>A0A2M7XGJ7</accession>
<proteinExistence type="predicted"/>